<keyword evidence="2" id="KW-1185">Reference proteome</keyword>
<name>A0ACB8HMP2_9BRYO</name>
<gene>
    <name evidence="1" type="ORF">CY35_07G080100</name>
</gene>
<dbReference type="Proteomes" id="UP000828922">
    <property type="component" value="Linkage Group LG07"/>
</dbReference>
<sequence length="195" mass="23092">MRSTFRIPSSLSLLKAAWISYCSCKFCCNLDAVRRWRFAYKLLNVKRSSRNVCANLKKFFTWRRTKCRNMRIKEELSIIWIALVSSSIFYVVCECLVFVLLAMFFVCKRASWPSLPNFDRNPQIVQHLQHSRMNGDFQILTETHKLFNTCQYSRMNGINKEREPLVFCPFEEGFWFSVSDSHAHELSKLNSSRLF</sequence>
<evidence type="ECO:0000313" key="1">
    <source>
        <dbReference type="EMBL" id="KAH9557332.1"/>
    </source>
</evidence>
<proteinExistence type="predicted"/>
<reference evidence="2" key="1">
    <citation type="journal article" date="2022" name="New Phytol.">
        <title>Phylogenomic structure and speciation in an emerging model: the Sphagnum magellanicum complex (Bryophyta).</title>
        <authorList>
            <person name="Shaw A.J."/>
            <person name="Piatkowski B."/>
            <person name="Duffy A.M."/>
            <person name="Aguero B."/>
            <person name="Imwattana K."/>
            <person name="Nieto-Lugilde M."/>
            <person name="Healey A."/>
            <person name="Weston D.J."/>
            <person name="Patel M.N."/>
            <person name="Schmutz J."/>
            <person name="Grimwood J."/>
            <person name="Yavitt J.B."/>
            <person name="Hassel K."/>
            <person name="Stenoien H.K."/>
            <person name="Flatberg K.I."/>
            <person name="Bickford C.P."/>
            <person name="Hicks K.A."/>
        </authorList>
    </citation>
    <scope>NUCLEOTIDE SEQUENCE [LARGE SCALE GENOMIC DNA]</scope>
</reference>
<protein>
    <submittedName>
        <fullName evidence="1">Uncharacterized protein</fullName>
    </submittedName>
</protein>
<comment type="caution">
    <text evidence="1">The sequence shown here is derived from an EMBL/GenBank/DDBJ whole genome shotgun (WGS) entry which is preliminary data.</text>
</comment>
<evidence type="ECO:0000313" key="2">
    <source>
        <dbReference type="Proteomes" id="UP000828922"/>
    </source>
</evidence>
<dbReference type="EMBL" id="CM038913">
    <property type="protein sequence ID" value="KAH9557332.1"/>
    <property type="molecule type" value="Genomic_DNA"/>
</dbReference>
<organism evidence="1 2">
    <name type="scientific">Sphagnum magellanicum</name>
    <dbReference type="NCBI Taxonomy" id="128215"/>
    <lineage>
        <taxon>Eukaryota</taxon>
        <taxon>Viridiplantae</taxon>
        <taxon>Streptophyta</taxon>
        <taxon>Embryophyta</taxon>
        <taxon>Bryophyta</taxon>
        <taxon>Sphagnophytina</taxon>
        <taxon>Sphagnopsida</taxon>
        <taxon>Sphagnales</taxon>
        <taxon>Sphagnaceae</taxon>
        <taxon>Sphagnum</taxon>
    </lineage>
</organism>
<accession>A0ACB8HMP2</accession>